<gene>
    <name evidence="3" type="ORF">RQM65_12895</name>
</gene>
<evidence type="ECO:0000313" key="4">
    <source>
        <dbReference type="Proteomes" id="UP001250656"/>
    </source>
</evidence>
<protein>
    <submittedName>
        <fullName evidence="3">Adenylate/guanylate cyclase domain-containing protein</fullName>
        <ecNumber evidence="3">4.6.1.-</ecNumber>
    </submittedName>
</protein>
<dbReference type="SUPFAM" id="SSF55073">
    <property type="entry name" value="Nucleotide cyclase"/>
    <property type="match status" value="1"/>
</dbReference>
<dbReference type="EMBL" id="JAVTTP010000001">
    <property type="protein sequence ID" value="MDT7829567.1"/>
    <property type="molecule type" value="Genomic_DNA"/>
</dbReference>
<dbReference type="InterPro" id="IPR029787">
    <property type="entry name" value="Nucleotide_cyclase"/>
</dbReference>
<keyword evidence="1" id="KW-0812">Transmembrane</keyword>
<comment type="caution">
    <text evidence="3">The sequence shown here is derived from an EMBL/GenBank/DDBJ whole genome shotgun (WGS) entry which is preliminary data.</text>
</comment>
<evidence type="ECO:0000313" key="3">
    <source>
        <dbReference type="EMBL" id="MDT7829567.1"/>
    </source>
</evidence>
<dbReference type="RefSeq" id="WP_314015582.1">
    <property type="nucleotide sequence ID" value="NZ_JAVTTP010000001.1"/>
</dbReference>
<sequence>MLSPKTKRNISRIIPYGVIWLVLGWVNLFSQEAVLTAALEENSAQSAVIRMTPTVFIFASIAVIVVGLLVGTIEVVWLGNLFGKKSFLRKIGYKLVFYTIFLLLIILICYPIAAALESRISLFDPIILDKLWNFLNNIEFTSTMVSISFSLFVSLFYSEISENIGHGVLMNFFTGKYHTPKEEKRIFLFSDMKSSTAIAERLGHIEYFELLRQYYSDFSDAIVRHSGEVYQYIGDEIVISWKYEDGIKNNNCINCFFAMKEALKKRADGYNNTFGVAPTFKAGLHVGMVTTGEIGALKKEIIFTGDVLNTTARIQALCNQYNVNLLVSEDLVNELESASKFQITSLGKNELRGKEENLELFTVRHKC</sequence>
<feature type="transmembrane region" description="Helical" evidence="1">
    <location>
        <begin position="95"/>
        <end position="114"/>
    </location>
</feature>
<dbReference type="Gene3D" id="3.30.70.1230">
    <property type="entry name" value="Nucleotide cyclase"/>
    <property type="match status" value="1"/>
</dbReference>
<name>A0ABU3L794_9FLAO</name>
<dbReference type="PROSITE" id="PS50125">
    <property type="entry name" value="GUANYLATE_CYCLASE_2"/>
    <property type="match status" value="1"/>
</dbReference>
<dbReference type="PANTHER" id="PTHR43081">
    <property type="entry name" value="ADENYLATE CYCLASE, TERMINAL-DIFFERENTIATION SPECIFIC-RELATED"/>
    <property type="match status" value="1"/>
</dbReference>
<reference evidence="3 4" key="1">
    <citation type="submission" date="2023-09" db="EMBL/GenBank/DDBJ databases">
        <title>Novel taxa isolated from Blanes Bay.</title>
        <authorList>
            <person name="Rey-Velasco X."/>
            <person name="Lucena T."/>
        </authorList>
    </citation>
    <scope>NUCLEOTIDE SEQUENCE [LARGE SCALE GENOMIC DNA]</scope>
    <source>
        <strain evidence="3 4">S334</strain>
    </source>
</reference>
<dbReference type="Pfam" id="PF00211">
    <property type="entry name" value="Guanylate_cyc"/>
    <property type="match status" value="1"/>
</dbReference>
<evidence type="ECO:0000259" key="2">
    <source>
        <dbReference type="PROSITE" id="PS50125"/>
    </source>
</evidence>
<feature type="transmembrane region" description="Helical" evidence="1">
    <location>
        <begin position="55"/>
        <end position="83"/>
    </location>
</feature>
<feature type="transmembrane region" description="Helical" evidence="1">
    <location>
        <begin position="12"/>
        <end position="30"/>
    </location>
</feature>
<accession>A0ABU3L794</accession>
<dbReference type="EC" id="4.6.1.-" evidence="3"/>
<dbReference type="GO" id="GO:0016829">
    <property type="term" value="F:lyase activity"/>
    <property type="evidence" value="ECO:0007669"/>
    <property type="project" value="UniProtKB-KW"/>
</dbReference>
<dbReference type="InterPro" id="IPR001054">
    <property type="entry name" value="A/G_cyclase"/>
</dbReference>
<evidence type="ECO:0000256" key="1">
    <source>
        <dbReference type="SAM" id="Phobius"/>
    </source>
</evidence>
<organism evidence="3 4">
    <name type="scientific">Pricia mediterranea</name>
    <dbReference type="NCBI Taxonomy" id="3076079"/>
    <lineage>
        <taxon>Bacteria</taxon>
        <taxon>Pseudomonadati</taxon>
        <taxon>Bacteroidota</taxon>
        <taxon>Flavobacteriia</taxon>
        <taxon>Flavobacteriales</taxon>
        <taxon>Flavobacteriaceae</taxon>
        <taxon>Pricia</taxon>
    </lineage>
</organism>
<dbReference type="CDD" id="cd07302">
    <property type="entry name" value="CHD"/>
    <property type="match status" value="1"/>
</dbReference>
<keyword evidence="1" id="KW-0472">Membrane</keyword>
<keyword evidence="1" id="KW-1133">Transmembrane helix</keyword>
<dbReference type="PANTHER" id="PTHR43081:SF1">
    <property type="entry name" value="ADENYLATE CYCLASE, TERMINAL-DIFFERENTIATION SPECIFIC"/>
    <property type="match status" value="1"/>
</dbReference>
<feature type="domain" description="Guanylate cyclase" evidence="2">
    <location>
        <begin position="186"/>
        <end position="315"/>
    </location>
</feature>
<dbReference type="InterPro" id="IPR050697">
    <property type="entry name" value="Adenylyl/Guanylyl_Cyclase_3/4"/>
</dbReference>
<keyword evidence="4" id="KW-1185">Reference proteome</keyword>
<proteinExistence type="predicted"/>
<dbReference type="Proteomes" id="UP001250656">
    <property type="component" value="Unassembled WGS sequence"/>
</dbReference>
<keyword evidence="3" id="KW-0456">Lyase</keyword>